<dbReference type="SUPFAM" id="SSF57756">
    <property type="entry name" value="Retrovirus zinc finger-like domains"/>
    <property type="match status" value="1"/>
</dbReference>
<dbReference type="GO" id="GO:0003676">
    <property type="term" value="F:nucleic acid binding"/>
    <property type="evidence" value="ECO:0007669"/>
    <property type="project" value="InterPro"/>
</dbReference>
<reference evidence="3" key="1">
    <citation type="submission" date="2021-05" db="EMBL/GenBank/DDBJ databases">
        <authorList>
            <person name="Alioto T."/>
            <person name="Alioto T."/>
            <person name="Gomez Garrido J."/>
        </authorList>
    </citation>
    <scope>NUCLEOTIDE SEQUENCE</scope>
</reference>
<dbReference type="AlphaFoldDB" id="A0A8D8I9W7"/>
<dbReference type="InterPro" id="IPR036875">
    <property type="entry name" value="Znf_CCHC_sf"/>
</dbReference>
<sequence length="545" mass="60955">MESIGRYVRAPPPCDDDGVNRGNNSGETGREGSEHEFASDADAGAGVEDREGDVDSGDDLEVFDSYAPSRGASDEEHSGYSSGSCDEDATKPKRGGGAKPKNIGYRVQQLEDFLVKLNEKLDFFANTPMIPIPADPPAADPPGADPPTAVQTGNPPPIAATTPMAPIHADPSVAVRTCVVPEPVASSSDTAPRSVRWDNIKPFPDGVPANKLYEQWQRYIRNFEMAADLNNARDPIIRSQLLLISVGEEMQGIIKAADLQPPLDSPDCYQNFTSNIVDYLRALTDPASELDDFSRMEQEKSEKAISFLARIKEKAKLCGYSAENLDYHVRSQFLKGLANRDIVKDARRYKRSISEIVSAATNDEAYEAVEVPERVGIFAVEKHRGRSRDSARDAERDREFARGGDRSREWSRGRNRNREWPQDGDRNREQVQTGERGREWTRNRGRNREWTQDEDRKRKFTPENTTKPATRRFDEATPKRFRNDDRGRGRRAKCSRCLGFAHGARDCPAMDKLCFLCNEIGHFSVACRQRRSKPSGANAEQVKDM</sequence>
<organism evidence="3">
    <name type="scientific">Culex pipiens</name>
    <name type="common">House mosquito</name>
    <dbReference type="NCBI Taxonomy" id="7175"/>
    <lineage>
        <taxon>Eukaryota</taxon>
        <taxon>Metazoa</taxon>
        <taxon>Ecdysozoa</taxon>
        <taxon>Arthropoda</taxon>
        <taxon>Hexapoda</taxon>
        <taxon>Insecta</taxon>
        <taxon>Pterygota</taxon>
        <taxon>Neoptera</taxon>
        <taxon>Endopterygota</taxon>
        <taxon>Diptera</taxon>
        <taxon>Nematocera</taxon>
        <taxon>Culicoidea</taxon>
        <taxon>Culicidae</taxon>
        <taxon>Culicinae</taxon>
        <taxon>Culicini</taxon>
        <taxon>Culex</taxon>
        <taxon>Culex</taxon>
    </lineage>
</organism>
<feature type="domain" description="CCHC-type" evidence="2">
    <location>
        <begin position="493"/>
        <end position="509"/>
    </location>
</feature>
<evidence type="ECO:0000256" key="1">
    <source>
        <dbReference type="SAM" id="MobiDB-lite"/>
    </source>
</evidence>
<name>A0A8D8I9W7_CULPI</name>
<feature type="region of interest" description="Disordered" evidence="1">
    <location>
        <begin position="135"/>
        <end position="155"/>
    </location>
</feature>
<accession>A0A8D8I9W7</accession>
<dbReference type="InterPro" id="IPR001878">
    <property type="entry name" value="Znf_CCHC"/>
</dbReference>
<feature type="domain" description="CCHC-type" evidence="2">
    <location>
        <begin position="513"/>
        <end position="529"/>
    </location>
</feature>
<evidence type="ECO:0000259" key="2">
    <source>
        <dbReference type="SMART" id="SM00343"/>
    </source>
</evidence>
<evidence type="ECO:0000313" key="3">
    <source>
        <dbReference type="EMBL" id="CAG6550199.1"/>
    </source>
</evidence>
<feature type="compositionally biased region" description="Basic and acidic residues" evidence="1">
    <location>
        <begin position="471"/>
        <end position="487"/>
    </location>
</feature>
<dbReference type="Gene3D" id="4.10.60.10">
    <property type="entry name" value="Zinc finger, CCHC-type"/>
    <property type="match status" value="1"/>
</dbReference>
<feature type="compositionally biased region" description="Acidic residues" evidence="1">
    <location>
        <begin position="50"/>
        <end position="62"/>
    </location>
</feature>
<protein>
    <submittedName>
        <fullName evidence="3">(northern house mosquito) hypothetical protein</fullName>
    </submittedName>
</protein>
<proteinExistence type="predicted"/>
<dbReference type="EMBL" id="HBUE01242766">
    <property type="protein sequence ID" value="CAG6550199.1"/>
    <property type="molecule type" value="Transcribed_RNA"/>
</dbReference>
<dbReference type="SMART" id="SM00343">
    <property type="entry name" value="ZnF_C2HC"/>
    <property type="match status" value="2"/>
</dbReference>
<dbReference type="EMBL" id="HBUE01115468">
    <property type="protein sequence ID" value="CAG6490409.1"/>
    <property type="molecule type" value="Transcribed_RNA"/>
</dbReference>
<feature type="compositionally biased region" description="Basic and acidic residues" evidence="1">
    <location>
        <begin position="387"/>
        <end position="461"/>
    </location>
</feature>
<dbReference type="GO" id="GO:0008270">
    <property type="term" value="F:zinc ion binding"/>
    <property type="evidence" value="ECO:0007669"/>
    <property type="project" value="InterPro"/>
</dbReference>
<feature type="region of interest" description="Disordered" evidence="1">
    <location>
        <begin position="382"/>
        <end position="490"/>
    </location>
</feature>
<feature type="compositionally biased region" description="Basic and acidic residues" evidence="1">
    <location>
        <begin position="28"/>
        <end position="38"/>
    </location>
</feature>
<feature type="compositionally biased region" description="Pro residues" evidence="1">
    <location>
        <begin position="135"/>
        <end position="145"/>
    </location>
</feature>
<feature type="region of interest" description="Disordered" evidence="1">
    <location>
        <begin position="1"/>
        <end position="102"/>
    </location>
</feature>
<dbReference type="EMBL" id="HBUE01349840">
    <property type="protein sequence ID" value="CAG6602489.1"/>
    <property type="molecule type" value="Transcribed_RNA"/>
</dbReference>